<dbReference type="PANTHER" id="PTHR47425:SF2">
    <property type="entry name" value="FARB-RELATED"/>
    <property type="match status" value="1"/>
</dbReference>
<organism evidence="4 5">
    <name type="scientific">Hyaloscypha bicolor E</name>
    <dbReference type="NCBI Taxonomy" id="1095630"/>
    <lineage>
        <taxon>Eukaryota</taxon>
        <taxon>Fungi</taxon>
        <taxon>Dikarya</taxon>
        <taxon>Ascomycota</taxon>
        <taxon>Pezizomycotina</taxon>
        <taxon>Leotiomycetes</taxon>
        <taxon>Helotiales</taxon>
        <taxon>Hyaloscyphaceae</taxon>
        <taxon>Hyaloscypha</taxon>
        <taxon>Hyaloscypha bicolor</taxon>
    </lineage>
</organism>
<gene>
    <name evidence="4" type="ORF">K444DRAFT_348248</name>
</gene>
<reference evidence="4 5" key="1">
    <citation type="submission" date="2016-04" db="EMBL/GenBank/DDBJ databases">
        <title>A degradative enzymes factory behind the ericoid mycorrhizal symbiosis.</title>
        <authorList>
            <consortium name="DOE Joint Genome Institute"/>
            <person name="Martino E."/>
            <person name="Morin E."/>
            <person name="Grelet G."/>
            <person name="Kuo A."/>
            <person name="Kohler A."/>
            <person name="Daghino S."/>
            <person name="Barry K."/>
            <person name="Choi C."/>
            <person name="Cichocki N."/>
            <person name="Clum A."/>
            <person name="Copeland A."/>
            <person name="Hainaut M."/>
            <person name="Haridas S."/>
            <person name="Labutti K."/>
            <person name="Lindquist E."/>
            <person name="Lipzen A."/>
            <person name="Khouja H.-R."/>
            <person name="Murat C."/>
            <person name="Ohm R."/>
            <person name="Olson A."/>
            <person name="Spatafora J."/>
            <person name="Veneault-Fourrey C."/>
            <person name="Henrissat B."/>
            <person name="Grigoriev I."/>
            <person name="Martin F."/>
            <person name="Perotto S."/>
        </authorList>
    </citation>
    <scope>NUCLEOTIDE SEQUENCE [LARGE SCALE GENOMIC DNA]</scope>
    <source>
        <strain evidence="4 5">E</strain>
    </source>
</reference>
<feature type="region of interest" description="Disordered" evidence="2">
    <location>
        <begin position="18"/>
        <end position="75"/>
    </location>
</feature>
<evidence type="ECO:0000259" key="3">
    <source>
        <dbReference type="Pfam" id="PF04082"/>
    </source>
</evidence>
<keyword evidence="1" id="KW-0539">Nucleus</keyword>
<dbReference type="EMBL" id="KZ613783">
    <property type="protein sequence ID" value="PMD62714.1"/>
    <property type="molecule type" value="Genomic_DNA"/>
</dbReference>
<dbReference type="PANTHER" id="PTHR47425">
    <property type="entry name" value="FARB-RELATED"/>
    <property type="match status" value="1"/>
</dbReference>
<evidence type="ECO:0000256" key="1">
    <source>
        <dbReference type="ARBA" id="ARBA00023242"/>
    </source>
</evidence>
<dbReference type="InterPro" id="IPR007219">
    <property type="entry name" value="XnlR_reg_dom"/>
</dbReference>
<proteinExistence type="predicted"/>
<dbReference type="RefSeq" id="XP_024739618.1">
    <property type="nucleotide sequence ID" value="XM_024872086.1"/>
</dbReference>
<evidence type="ECO:0000313" key="4">
    <source>
        <dbReference type="EMBL" id="PMD62714.1"/>
    </source>
</evidence>
<dbReference type="Proteomes" id="UP000235371">
    <property type="component" value="Unassembled WGS sequence"/>
</dbReference>
<accession>A0A2J6TI81</accession>
<dbReference type="InterPro" id="IPR052761">
    <property type="entry name" value="Fungal_Detox/Toxin_TFs"/>
</dbReference>
<evidence type="ECO:0000313" key="5">
    <source>
        <dbReference type="Proteomes" id="UP000235371"/>
    </source>
</evidence>
<dbReference type="CDD" id="cd12148">
    <property type="entry name" value="fungal_TF_MHR"/>
    <property type="match status" value="1"/>
</dbReference>
<feature type="compositionally biased region" description="Polar residues" evidence="2">
    <location>
        <begin position="61"/>
        <end position="70"/>
    </location>
</feature>
<dbReference type="GO" id="GO:0008270">
    <property type="term" value="F:zinc ion binding"/>
    <property type="evidence" value="ECO:0007669"/>
    <property type="project" value="InterPro"/>
</dbReference>
<dbReference type="AlphaFoldDB" id="A0A2J6TI81"/>
<dbReference type="Pfam" id="PF04082">
    <property type="entry name" value="Fungal_trans"/>
    <property type="match status" value="1"/>
</dbReference>
<protein>
    <recommendedName>
        <fullName evidence="3">Xylanolytic transcriptional activator regulatory domain-containing protein</fullName>
    </recommendedName>
</protein>
<sequence length="484" mass="55342">MEFDPESFMNDVHAALQHHSPYSRGAVRPREQHDGGNGELDSIVEEGRGSMFPASKRRRLSTNIESTSPESFDISEWLTTENEALSADTHDGSDSESDDDVPAFFSPSLDMTTALVSSHPRIPPAIPANTWELQERGSSDASLMYAERLDLVPNFYAYSVKACLLPIRRVQHALVSLYFHHIHPMFPVVDEYRMTELHQKYRGQEELMDPSDFTVYHAIMVAGFAHLSEAQVCNTPYRSVLEGQEAQVEQLKARYWSQPTADPVVLTQICLLLSLWSPGWIGAQNNSYWLDMAFKHATMGRLWESQPSALPSIKGRKCRKRLLWWCCLIRDRVLALGMRRPHRLHKTPIQDEIISEEDFGLEASYPSYTDVKSKRVAMVAFVWFCRLSRIMEAIAVAQRRNRFARDWNRDNVGNVTSELEEVRLFDSRLREWLVEFEEEVGGCRMDKDQPVPVPISTLRIIAHGFISALLAPFSRSSSSSRSRY</sequence>
<feature type="domain" description="Xylanolytic transcriptional activator regulatory" evidence="3">
    <location>
        <begin position="176"/>
        <end position="432"/>
    </location>
</feature>
<keyword evidence="5" id="KW-1185">Reference proteome</keyword>
<dbReference type="GO" id="GO:0006351">
    <property type="term" value="P:DNA-templated transcription"/>
    <property type="evidence" value="ECO:0007669"/>
    <property type="project" value="InterPro"/>
</dbReference>
<dbReference type="GeneID" id="36580167"/>
<dbReference type="GO" id="GO:0003677">
    <property type="term" value="F:DNA binding"/>
    <property type="evidence" value="ECO:0007669"/>
    <property type="project" value="InterPro"/>
</dbReference>
<name>A0A2J6TI81_9HELO</name>
<dbReference type="InParanoid" id="A0A2J6TI81"/>
<dbReference type="OrthoDB" id="5041285at2759"/>
<evidence type="ECO:0000256" key="2">
    <source>
        <dbReference type="SAM" id="MobiDB-lite"/>
    </source>
</evidence>